<dbReference type="InterPro" id="IPR019626">
    <property type="entry name" value="Stress-induced_KGG_rpt"/>
</dbReference>
<reference evidence="2 3" key="1">
    <citation type="journal article" date="2010" name="J. Bacteriol.">
        <title>The genome of the amoeba symbiont 'Candidatus Amoebophilus asiaticus' reveals common mechanisms for host cell interaction among amoeba-associated bacteria.</title>
        <authorList>
            <person name="Schmitz-Esser S."/>
            <person name="Tischler P."/>
            <person name="Arnold R."/>
            <person name="Montanaro J."/>
            <person name="Wagner M."/>
            <person name="Rattei T."/>
            <person name="Horn M."/>
        </authorList>
    </citation>
    <scope>NUCLEOTIDE SEQUENCE [LARGE SCALE GENOMIC DNA]</scope>
    <source>
        <strain evidence="2 3">5a2</strain>
    </source>
</reference>
<proteinExistence type="predicted"/>
<evidence type="ECO:0000313" key="2">
    <source>
        <dbReference type="EMBL" id="ACE05908.1"/>
    </source>
</evidence>
<dbReference type="HOGENOM" id="CLU_2662981_0_0_10"/>
<dbReference type="OrthoDB" id="8482141at2"/>
<protein>
    <submittedName>
        <fullName evidence="2">Uncharacterized protein</fullName>
    </submittedName>
</protein>
<feature type="compositionally biased region" description="Low complexity" evidence="1">
    <location>
        <begin position="1"/>
        <end position="19"/>
    </location>
</feature>
<name>B3ERQ6_AMOA5</name>
<dbReference type="AlphaFoldDB" id="B3ERQ6"/>
<keyword evidence="3" id="KW-1185">Reference proteome</keyword>
<evidence type="ECO:0000313" key="3">
    <source>
        <dbReference type="Proteomes" id="UP000001227"/>
    </source>
</evidence>
<dbReference type="Pfam" id="PF10685">
    <property type="entry name" value="KGG"/>
    <property type="match status" value="1"/>
</dbReference>
<organism evidence="2 3">
    <name type="scientific">Amoebophilus asiaticus (strain 5a2)</name>
    <dbReference type="NCBI Taxonomy" id="452471"/>
    <lineage>
        <taxon>Bacteria</taxon>
        <taxon>Pseudomonadati</taxon>
        <taxon>Bacteroidota</taxon>
        <taxon>Cytophagia</taxon>
        <taxon>Cytophagales</taxon>
        <taxon>Amoebophilaceae</taxon>
        <taxon>Candidatus Amoebophilus</taxon>
    </lineage>
</organism>
<feature type="compositionally biased region" description="Polar residues" evidence="1">
    <location>
        <begin position="59"/>
        <end position="75"/>
    </location>
</feature>
<dbReference type="EMBL" id="CP001102">
    <property type="protein sequence ID" value="ACE05908.1"/>
    <property type="molecule type" value="Genomic_DNA"/>
</dbReference>
<sequence>MENRNNNNTKANTQNQNTNEHTGRQGFASMPHDKVVEIASKGGHASHKNTNSKTEDNRTSGNQNKGSHTTSRSGK</sequence>
<dbReference type="KEGG" id="aas:Aasi_0503"/>
<gene>
    <name evidence="2" type="ordered locus">Aasi_0503</name>
</gene>
<feature type="region of interest" description="Disordered" evidence="1">
    <location>
        <begin position="1"/>
        <end position="75"/>
    </location>
</feature>
<dbReference type="Proteomes" id="UP000001227">
    <property type="component" value="Chromosome"/>
</dbReference>
<dbReference type="RefSeq" id="WP_012472673.1">
    <property type="nucleotide sequence ID" value="NC_010830.1"/>
</dbReference>
<accession>B3ERQ6</accession>
<evidence type="ECO:0000256" key="1">
    <source>
        <dbReference type="SAM" id="MobiDB-lite"/>
    </source>
</evidence>